<name>A0A6A4IJX8_9AGAR</name>
<reference evidence="2" key="1">
    <citation type="journal article" date="2019" name="Environ. Microbiol.">
        <title>Fungal ecological strategies reflected in gene transcription - a case study of two litter decomposers.</title>
        <authorList>
            <person name="Barbi F."/>
            <person name="Kohler A."/>
            <person name="Barry K."/>
            <person name="Baskaran P."/>
            <person name="Daum C."/>
            <person name="Fauchery L."/>
            <person name="Ihrmark K."/>
            <person name="Kuo A."/>
            <person name="LaButti K."/>
            <person name="Lipzen A."/>
            <person name="Morin E."/>
            <person name="Grigoriev I.V."/>
            <person name="Henrissat B."/>
            <person name="Lindahl B."/>
            <person name="Martin F."/>
        </authorList>
    </citation>
    <scope>NUCLEOTIDE SEQUENCE</scope>
    <source>
        <strain evidence="2">JB14</strain>
    </source>
</reference>
<keyword evidence="1" id="KW-0732">Signal</keyword>
<accession>A0A6A4IJX8</accession>
<feature type="non-terminal residue" evidence="2">
    <location>
        <position position="51"/>
    </location>
</feature>
<keyword evidence="3" id="KW-1185">Reference proteome</keyword>
<evidence type="ECO:0000313" key="2">
    <source>
        <dbReference type="EMBL" id="KAE9409267.1"/>
    </source>
</evidence>
<organism evidence="2 3">
    <name type="scientific">Gymnopus androsaceus JB14</name>
    <dbReference type="NCBI Taxonomy" id="1447944"/>
    <lineage>
        <taxon>Eukaryota</taxon>
        <taxon>Fungi</taxon>
        <taxon>Dikarya</taxon>
        <taxon>Basidiomycota</taxon>
        <taxon>Agaricomycotina</taxon>
        <taxon>Agaricomycetes</taxon>
        <taxon>Agaricomycetidae</taxon>
        <taxon>Agaricales</taxon>
        <taxon>Marasmiineae</taxon>
        <taxon>Omphalotaceae</taxon>
        <taxon>Gymnopus</taxon>
    </lineage>
</organism>
<protein>
    <submittedName>
        <fullName evidence="2">Uncharacterized protein</fullName>
    </submittedName>
</protein>
<sequence length="51" mass="5908">MTDHCSNPNLGFNRQIWLVYLLLLTVLTVYACEFEPAYKYINSCAIAFHLP</sequence>
<feature type="chain" id="PRO_5025502594" evidence="1">
    <location>
        <begin position="32"/>
        <end position="51"/>
    </location>
</feature>
<evidence type="ECO:0000256" key="1">
    <source>
        <dbReference type="SAM" id="SignalP"/>
    </source>
</evidence>
<evidence type="ECO:0000313" key="3">
    <source>
        <dbReference type="Proteomes" id="UP000799118"/>
    </source>
</evidence>
<dbReference type="Proteomes" id="UP000799118">
    <property type="component" value="Unassembled WGS sequence"/>
</dbReference>
<dbReference type="AlphaFoldDB" id="A0A6A4IJX8"/>
<gene>
    <name evidence="2" type="ORF">BT96DRAFT_587112</name>
</gene>
<dbReference type="EMBL" id="ML769388">
    <property type="protein sequence ID" value="KAE9409267.1"/>
    <property type="molecule type" value="Genomic_DNA"/>
</dbReference>
<proteinExistence type="predicted"/>
<feature type="signal peptide" evidence="1">
    <location>
        <begin position="1"/>
        <end position="31"/>
    </location>
</feature>